<dbReference type="EMBL" id="JAEHHL010000001">
    <property type="protein sequence ID" value="MBK0398112.1"/>
    <property type="molecule type" value="Genomic_DNA"/>
</dbReference>
<accession>A0A8J7SCW2</accession>
<comment type="caution">
    <text evidence="1">The sequence shown here is derived from an EMBL/GenBank/DDBJ whole genome shotgun (WGS) entry which is preliminary data.</text>
</comment>
<organism evidence="1 2">
    <name type="scientific">Thermohalobaculum xanthum</name>
    <dbReference type="NCBI Taxonomy" id="2753746"/>
    <lineage>
        <taxon>Bacteria</taxon>
        <taxon>Pseudomonadati</taxon>
        <taxon>Pseudomonadota</taxon>
        <taxon>Alphaproteobacteria</taxon>
        <taxon>Rhodobacterales</taxon>
        <taxon>Paracoccaceae</taxon>
        <taxon>Thermohalobaculum</taxon>
    </lineage>
</organism>
<sequence>MDHVTSRRRVAANPLLSGFGLGSWERHQEVVGIVMLNGLAVLDLASSMARHAAERHKLIAENVANADTPGYRARDVQDFSTLVNDTFTPRVTRPGHAETGVAPIRPAGIFEPELPVEPNGSTVNIEDQTLRAVESQSQYRMAMTVYDKTLDLLRLGLGRVR</sequence>
<keyword evidence="2" id="KW-1185">Reference proteome</keyword>
<name>A0A8J7SCW2_9RHOB</name>
<reference evidence="1" key="1">
    <citation type="submission" date="2020-12" db="EMBL/GenBank/DDBJ databases">
        <title>Bacterial taxonomy.</title>
        <authorList>
            <person name="Pan X."/>
        </authorList>
    </citation>
    <scope>NUCLEOTIDE SEQUENCE</scope>
    <source>
        <strain evidence="1">M0105</strain>
    </source>
</reference>
<dbReference type="AlphaFoldDB" id="A0A8J7SCW2"/>
<evidence type="ECO:0000313" key="1">
    <source>
        <dbReference type="EMBL" id="MBK0398112.1"/>
    </source>
</evidence>
<dbReference type="RefSeq" id="WP_200606759.1">
    <property type="nucleotide sequence ID" value="NZ_JAEHHL010000001.1"/>
</dbReference>
<proteinExistence type="predicted"/>
<protein>
    <submittedName>
        <fullName evidence="1">FlgB family protein</fullName>
    </submittedName>
</protein>
<dbReference type="NCBIfam" id="NF009270">
    <property type="entry name" value="PRK12627.1"/>
    <property type="match status" value="1"/>
</dbReference>
<dbReference type="Proteomes" id="UP000655420">
    <property type="component" value="Unassembled WGS sequence"/>
</dbReference>
<evidence type="ECO:0000313" key="2">
    <source>
        <dbReference type="Proteomes" id="UP000655420"/>
    </source>
</evidence>
<gene>
    <name evidence="1" type="ORF">H0I76_02830</name>
</gene>